<evidence type="ECO:0000313" key="2">
    <source>
        <dbReference type="Proteomes" id="UP000317909"/>
    </source>
</evidence>
<accession>A0A517TVP9</accession>
<organism evidence="1 2">
    <name type="scientific">Lacipirellula limnantheis</name>
    <dbReference type="NCBI Taxonomy" id="2528024"/>
    <lineage>
        <taxon>Bacteria</taxon>
        <taxon>Pseudomonadati</taxon>
        <taxon>Planctomycetota</taxon>
        <taxon>Planctomycetia</taxon>
        <taxon>Pirellulales</taxon>
        <taxon>Lacipirellulaceae</taxon>
        <taxon>Lacipirellula</taxon>
    </lineage>
</organism>
<reference evidence="1 2" key="1">
    <citation type="submission" date="2019-02" db="EMBL/GenBank/DDBJ databases">
        <title>Deep-cultivation of Planctomycetes and their phenomic and genomic characterization uncovers novel biology.</title>
        <authorList>
            <person name="Wiegand S."/>
            <person name="Jogler M."/>
            <person name="Boedeker C."/>
            <person name="Pinto D."/>
            <person name="Vollmers J."/>
            <person name="Rivas-Marin E."/>
            <person name="Kohn T."/>
            <person name="Peeters S.H."/>
            <person name="Heuer A."/>
            <person name="Rast P."/>
            <person name="Oberbeckmann S."/>
            <person name="Bunk B."/>
            <person name="Jeske O."/>
            <person name="Meyerdierks A."/>
            <person name="Storesund J.E."/>
            <person name="Kallscheuer N."/>
            <person name="Luecker S."/>
            <person name="Lage O.M."/>
            <person name="Pohl T."/>
            <person name="Merkel B.J."/>
            <person name="Hornburger P."/>
            <person name="Mueller R.-W."/>
            <person name="Bruemmer F."/>
            <person name="Labrenz M."/>
            <person name="Spormann A.M."/>
            <person name="Op den Camp H."/>
            <person name="Overmann J."/>
            <person name="Amann R."/>
            <person name="Jetten M.S.M."/>
            <person name="Mascher T."/>
            <person name="Medema M.H."/>
            <person name="Devos D.P."/>
            <person name="Kaster A.-K."/>
            <person name="Ovreas L."/>
            <person name="Rohde M."/>
            <person name="Galperin M.Y."/>
            <person name="Jogler C."/>
        </authorList>
    </citation>
    <scope>NUCLEOTIDE SEQUENCE [LARGE SCALE GENOMIC DNA]</scope>
    <source>
        <strain evidence="1 2">I41</strain>
    </source>
</reference>
<gene>
    <name evidence="1" type="ORF">I41_16260</name>
</gene>
<proteinExistence type="predicted"/>
<dbReference type="RefSeq" id="WP_145432021.1">
    <property type="nucleotide sequence ID" value="NZ_CP036339.1"/>
</dbReference>
<protein>
    <submittedName>
        <fullName evidence="1">Uncharacterized protein</fullName>
    </submittedName>
</protein>
<dbReference type="KEGG" id="llh:I41_16260"/>
<name>A0A517TVP9_9BACT</name>
<dbReference type="Proteomes" id="UP000317909">
    <property type="component" value="Chromosome"/>
</dbReference>
<keyword evidence="2" id="KW-1185">Reference proteome</keyword>
<dbReference type="EMBL" id="CP036339">
    <property type="protein sequence ID" value="QDT72448.1"/>
    <property type="molecule type" value="Genomic_DNA"/>
</dbReference>
<evidence type="ECO:0000313" key="1">
    <source>
        <dbReference type="EMBL" id="QDT72448.1"/>
    </source>
</evidence>
<sequence>MRVWTLITTDPAWTGVAFFVAFYILQETVGDSWPQTIAFAIAGVLAMRTVHRRLPTDPGREAGG</sequence>
<dbReference type="AlphaFoldDB" id="A0A517TVP9"/>